<dbReference type="Proteomes" id="UP000001873">
    <property type="component" value="Chromosome"/>
</dbReference>
<organism evidence="1 2">
    <name type="scientific">Streptococcus equi subsp. zooepidemicus (strain MGCS10565)</name>
    <dbReference type="NCBI Taxonomy" id="552526"/>
    <lineage>
        <taxon>Bacteria</taxon>
        <taxon>Bacillati</taxon>
        <taxon>Bacillota</taxon>
        <taxon>Bacilli</taxon>
        <taxon>Lactobacillales</taxon>
        <taxon>Streptococcaceae</taxon>
        <taxon>Streptococcus</taxon>
    </lineage>
</organism>
<reference evidence="1 2" key="1">
    <citation type="journal article" date="2008" name="PLoS ONE">
        <title>Genome sequence of a lancefield group C Streptococcus zooepidemicus strain causing epidemic nephritis: new information about an old disease.</title>
        <authorList>
            <person name="Beres S.B."/>
            <person name="Sesso R."/>
            <person name="Pinto S.W.L."/>
            <person name="Hoe N.P."/>
            <person name="Porcella S.F."/>
            <person name="Deleo F.R."/>
            <person name="Musser J.M."/>
        </authorList>
    </citation>
    <scope>NUCLEOTIDE SEQUENCE [LARGE SCALE GENOMIC DNA]</scope>
    <source>
        <strain evidence="1 2">MGCS10565</strain>
    </source>
</reference>
<evidence type="ECO:0000313" key="2">
    <source>
        <dbReference type="Proteomes" id="UP000001873"/>
    </source>
</evidence>
<evidence type="ECO:0000313" key="1">
    <source>
        <dbReference type="EMBL" id="ACG62754.1"/>
    </source>
</evidence>
<dbReference type="RefSeq" id="WP_012516016.1">
    <property type="nucleotide sequence ID" value="NC_011134.1"/>
</dbReference>
<gene>
    <name evidence="1" type="ordered locus">Sez_1420</name>
</gene>
<accession>B4U437</accession>
<dbReference type="AlphaFoldDB" id="B4U437"/>
<name>B4U437_STREM</name>
<dbReference type="HOGENOM" id="CLU_3258269_0_0_9"/>
<sequence>MAMAADWKQRLQGGFVRSFFDVTGFSCVGLGDLKPYDGDNKY</sequence>
<dbReference type="KEGG" id="sez:Sez_1420"/>
<protein>
    <submittedName>
        <fullName evidence="1">Uncharacterized protein</fullName>
    </submittedName>
</protein>
<dbReference type="EMBL" id="CP001129">
    <property type="protein sequence ID" value="ACG62754.1"/>
    <property type="molecule type" value="Genomic_DNA"/>
</dbReference>
<proteinExistence type="predicted"/>